<proteinExistence type="predicted"/>
<accession>A0A812AVX9</accession>
<evidence type="ECO:0000313" key="3">
    <source>
        <dbReference type="Proteomes" id="UP000597762"/>
    </source>
</evidence>
<protein>
    <submittedName>
        <fullName evidence="2">RFX6</fullName>
    </submittedName>
</protein>
<sequence length="288" mass="31628">MLNIKNCNSSLNDFFSFTGLFPDDKGVRPNLSSNTPGTCFLANRNVNTPKHFSSVKQEQHYLDVSSQRLDIDYDGMQAADQHDHYSMSDHLNHLSAMTQAMNGNGQMVTPPMSPRIPVRSSVINPPANHNPYSGTTPPAAAPGHHGYAYYDYYTNSSGYNQQTVAAAANKPLVEHVPVIQHRGTVNSQYHSVDVNDPLNILDQPQHSIHPHSQPHRNKDDTSHLYASPSPISCHNRHQVAPTTDGLGNDEFLSLAVSSMINNEHDLVPTYATEPSAGPLPSINSVFLN</sequence>
<organism evidence="2 3">
    <name type="scientific">Acanthosepion pharaonis</name>
    <name type="common">Pharaoh cuttlefish</name>
    <name type="synonym">Sepia pharaonis</name>
    <dbReference type="NCBI Taxonomy" id="158019"/>
    <lineage>
        <taxon>Eukaryota</taxon>
        <taxon>Metazoa</taxon>
        <taxon>Spiralia</taxon>
        <taxon>Lophotrochozoa</taxon>
        <taxon>Mollusca</taxon>
        <taxon>Cephalopoda</taxon>
        <taxon>Coleoidea</taxon>
        <taxon>Decapodiformes</taxon>
        <taxon>Sepiida</taxon>
        <taxon>Sepiina</taxon>
        <taxon>Sepiidae</taxon>
        <taxon>Acanthosepion</taxon>
    </lineage>
</organism>
<gene>
    <name evidence="2" type="ORF">SPHA_5233</name>
</gene>
<name>A0A812AVX9_ACAPH</name>
<feature type="region of interest" description="Disordered" evidence="1">
    <location>
        <begin position="201"/>
        <end position="244"/>
    </location>
</feature>
<dbReference type="Proteomes" id="UP000597762">
    <property type="component" value="Unassembled WGS sequence"/>
</dbReference>
<evidence type="ECO:0000313" key="2">
    <source>
        <dbReference type="EMBL" id="CAE1157469.1"/>
    </source>
</evidence>
<dbReference type="OrthoDB" id="6112752at2759"/>
<dbReference type="EMBL" id="CAHIKZ030000174">
    <property type="protein sequence ID" value="CAE1157469.1"/>
    <property type="molecule type" value="Genomic_DNA"/>
</dbReference>
<reference evidence="2" key="1">
    <citation type="submission" date="2021-01" db="EMBL/GenBank/DDBJ databases">
        <authorList>
            <person name="Li R."/>
            <person name="Bekaert M."/>
        </authorList>
    </citation>
    <scope>NUCLEOTIDE SEQUENCE</scope>
    <source>
        <strain evidence="2">Farmed</strain>
    </source>
</reference>
<keyword evidence="3" id="KW-1185">Reference proteome</keyword>
<dbReference type="AlphaFoldDB" id="A0A812AVX9"/>
<evidence type="ECO:0000256" key="1">
    <source>
        <dbReference type="SAM" id="MobiDB-lite"/>
    </source>
</evidence>
<comment type="caution">
    <text evidence="2">The sequence shown here is derived from an EMBL/GenBank/DDBJ whole genome shotgun (WGS) entry which is preliminary data.</text>
</comment>